<comment type="similarity">
    <text evidence="2">Belongs to the PucC family.</text>
</comment>
<dbReference type="PANTHER" id="PTHR23538">
    <property type="entry name" value="44.5 KD BACTERIOCHLOROPHYLL SYNTHASE SUBUNIT"/>
    <property type="match status" value="1"/>
</dbReference>
<feature type="transmembrane region" description="Helical" evidence="6">
    <location>
        <begin position="101"/>
        <end position="126"/>
    </location>
</feature>
<dbReference type="PIRSF" id="PIRSF016565">
    <property type="entry name" value="PucC"/>
    <property type="match status" value="1"/>
</dbReference>
<evidence type="ECO:0000256" key="3">
    <source>
        <dbReference type="ARBA" id="ARBA00022692"/>
    </source>
</evidence>
<protein>
    <recommendedName>
        <fullName evidence="9">Protein pucC</fullName>
    </recommendedName>
</protein>
<feature type="transmembrane region" description="Helical" evidence="6">
    <location>
        <begin position="323"/>
        <end position="344"/>
    </location>
</feature>
<keyword evidence="4 6" id="KW-1133">Transmembrane helix</keyword>
<feature type="transmembrane region" description="Helical" evidence="6">
    <location>
        <begin position="203"/>
        <end position="225"/>
    </location>
</feature>
<accession>A0A2G8RHS9</accession>
<keyword evidence="8" id="KW-1185">Reference proteome</keyword>
<feature type="transmembrane region" description="Helical" evidence="6">
    <location>
        <begin position="252"/>
        <end position="274"/>
    </location>
</feature>
<evidence type="ECO:0000313" key="7">
    <source>
        <dbReference type="EMBL" id="PIL21109.1"/>
    </source>
</evidence>
<dbReference type="AlphaFoldDB" id="A0A2G8RHS9"/>
<dbReference type="InterPro" id="IPR036259">
    <property type="entry name" value="MFS_trans_sf"/>
</dbReference>
<feature type="transmembrane region" description="Helical" evidence="6">
    <location>
        <begin position="31"/>
        <end position="50"/>
    </location>
</feature>
<dbReference type="RefSeq" id="WP_099910092.1">
    <property type="nucleotide sequence ID" value="NZ_AWWI01000047.1"/>
</dbReference>
<comment type="subcellular location">
    <subcellularLocation>
        <location evidence="1">Membrane</location>
        <topology evidence="1">Multi-pass membrane protein</topology>
    </subcellularLocation>
</comment>
<dbReference type="OrthoDB" id="8558818at2"/>
<gene>
    <name evidence="7" type="ORF">P775_06065</name>
</gene>
<feature type="transmembrane region" description="Helical" evidence="6">
    <location>
        <begin position="56"/>
        <end position="80"/>
    </location>
</feature>
<dbReference type="GO" id="GO:0016020">
    <property type="term" value="C:membrane"/>
    <property type="evidence" value="ECO:0007669"/>
    <property type="project" value="UniProtKB-SubCell"/>
</dbReference>
<feature type="transmembrane region" description="Helical" evidence="6">
    <location>
        <begin position="436"/>
        <end position="456"/>
    </location>
</feature>
<feature type="transmembrane region" description="Helical" evidence="6">
    <location>
        <begin position="350"/>
        <end position="374"/>
    </location>
</feature>
<proteinExistence type="inferred from homology"/>
<dbReference type="PANTHER" id="PTHR23538:SF1">
    <property type="entry name" value="44.5 KD BACTERIOCHLOROPHYLL SYNTHASE SUBUNIT"/>
    <property type="match status" value="1"/>
</dbReference>
<dbReference type="Gene3D" id="1.20.1250.20">
    <property type="entry name" value="MFS general substrate transporter like domains"/>
    <property type="match status" value="1"/>
</dbReference>
<evidence type="ECO:0000256" key="2">
    <source>
        <dbReference type="ARBA" id="ARBA00008412"/>
    </source>
</evidence>
<feature type="transmembrane region" description="Helical" evidence="6">
    <location>
        <begin position="138"/>
        <end position="162"/>
    </location>
</feature>
<evidence type="ECO:0008006" key="9">
    <source>
        <dbReference type="Google" id="ProtNLM"/>
    </source>
</evidence>
<sequence>MIFRASSLRSLTIRLLPFADAASEGLPLNQLLRLSLFQVSVGMAGVMLLGTLNRVMIVELSVSALLVAVMVALPVLIAPFRALLGFKSDNYRSALGWKRIPYLWFGTLWQFGGLAIMPSCLLVLGGDVTHDVPFAGEVLAGLAFIMTGFGMHMTQTAGLALAADRATDETRPRVVALLYVMYLIGMGVSSIIIGWVLRDFSPLLLIKVVQGTAVVTVVLNVVALWKQERVRPMTKEEREAPSPSFGDAWRDLTAGGTAGRLLAVVFVGTMAFNMQDVLLEPYGGEILGLSVSATTLLTATWSLGALIGFALAGRMLLRGANTYRMAATGLLAGVVAFSTVIFAAPMNSPTIFFIGASLIGFGGGYFAVSTLTAAMTMPVEGLAGRGLALGAWGAAQATAAGVSTLIGGGVRDGVNQIVVTGAWGAGMNNPATGYSVVYHGEIALMFVTLALLGPLVSRSRRTYQPQQKPTGLGLADFPT</sequence>
<evidence type="ECO:0000256" key="5">
    <source>
        <dbReference type="ARBA" id="ARBA00023136"/>
    </source>
</evidence>
<comment type="caution">
    <text evidence="7">The sequence shown here is derived from an EMBL/GenBank/DDBJ whole genome shotgun (WGS) entry which is preliminary data.</text>
</comment>
<dbReference type="InterPro" id="IPR004896">
    <property type="entry name" value="PucC-rel"/>
</dbReference>
<dbReference type="SUPFAM" id="SSF103473">
    <property type="entry name" value="MFS general substrate transporter"/>
    <property type="match status" value="1"/>
</dbReference>
<evidence type="ECO:0000256" key="1">
    <source>
        <dbReference type="ARBA" id="ARBA00004141"/>
    </source>
</evidence>
<evidence type="ECO:0000313" key="8">
    <source>
        <dbReference type="Proteomes" id="UP000231259"/>
    </source>
</evidence>
<keyword evidence="3 6" id="KW-0812">Transmembrane</keyword>
<dbReference type="EMBL" id="AWWI01000047">
    <property type="protein sequence ID" value="PIL21109.1"/>
    <property type="molecule type" value="Genomic_DNA"/>
</dbReference>
<name>A0A2G8RHS9_9RHOB</name>
<reference evidence="7 8" key="1">
    <citation type="submission" date="2013-09" db="EMBL/GenBank/DDBJ databases">
        <title>Genome sequencing of Phaeobacter antarcticus sp. nov. SM1211.</title>
        <authorList>
            <person name="Zhang X.-Y."/>
            <person name="Liu C."/>
            <person name="Chen X.-L."/>
            <person name="Xie B.-B."/>
            <person name="Qin Q.-L."/>
            <person name="Rong J.-C."/>
            <person name="Zhang Y.-Z."/>
        </authorList>
    </citation>
    <scope>NUCLEOTIDE SEQUENCE [LARGE SCALE GENOMIC DNA]</scope>
    <source>
        <strain evidence="7 8">SM1211</strain>
    </source>
</reference>
<dbReference type="Pfam" id="PF03209">
    <property type="entry name" value="PUCC"/>
    <property type="match status" value="1"/>
</dbReference>
<evidence type="ECO:0000256" key="4">
    <source>
        <dbReference type="ARBA" id="ARBA00022989"/>
    </source>
</evidence>
<dbReference type="Proteomes" id="UP000231259">
    <property type="component" value="Unassembled WGS sequence"/>
</dbReference>
<feature type="transmembrane region" description="Helical" evidence="6">
    <location>
        <begin position="386"/>
        <end position="406"/>
    </location>
</feature>
<feature type="transmembrane region" description="Helical" evidence="6">
    <location>
        <begin position="286"/>
        <end position="311"/>
    </location>
</feature>
<dbReference type="InterPro" id="IPR026036">
    <property type="entry name" value="PucC"/>
</dbReference>
<feature type="transmembrane region" description="Helical" evidence="6">
    <location>
        <begin position="174"/>
        <end position="197"/>
    </location>
</feature>
<evidence type="ECO:0000256" key="6">
    <source>
        <dbReference type="SAM" id="Phobius"/>
    </source>
</evidence>
<organism evidence="7 8">
    <name type="scientific">Puniceibacterium antarcticum</name>
    <dbReference type="NCBI Taxonomy" id="1206336"/>
    <lineage>
        <taxon>Bacteria</taxon>
        <taxon>Pseudomonadati</taxon>
        <taxon>Pseudomonadota</taxon>
        <taxon>Alphaproteobacteria</taxon>
        <taxon>Rhodobacterales</taxon>
        <taxon>Paracoccaceae</taxon>
        <taxon>Puniceibacterium</taxon>
    </lineage>
</organism>
<dbReference type="CDD" id="cd06176">
    <property type="entry name" value="MFS_BCD_PucC-like"/>
    <property type="match status" value="1"/>
</dbReference>
<keyword evidence="5 6" id="KW-0472">Membrane</keyword>